<proteinExistence type="predicted"/>
<gene>
    <name evidence="1" type="ORF">NCTC10801_00284</name>
</gene>
<evidence type="ECO:0000313" key="1">
    <source>
        <dbReference type="EMBL" id="SUT87955.1"/>
    </source>
</evidence>
<name>A0A380TNQ5_9PAST</name>
<organism evidence="1 2">
    <name type="scientific">[Actinobacillus] rossii</name>
    <dbReference type="NCBI Taxonomy" id="123820"/>
    <lineage>
        <taxon>Bacteria</taxon>
        <taxon>Pseudomonadati</taxon>
        <taxon>Pseudomonadota</taxon>
        <taxon>Gammaproteobacteria</taxon>
        <taxon>Pasteurellales</taxon>
        <taxon>Pasteurellaceae</taxon>
    </lineage>
</organism>
<reference evidence="1 2" key="1">
    <citation type="submission" date="2018-06" db="EMBL/GenBank/DDBJ databases">
        <authorList>
            <consortium name="Pathogen Informatics"/>
            <person name="Doyle S."/>
        </authorList>
    </citation>
    <scope>NUCLEOTIDE SEQUENCE [LARGE SCALE GENOMIC DNA]</scope>
    <source>
        <strain evidence="1 2">NCTC10801</strain>
    </source>
</reference>
<protein>
    <submittedName>
        <fullName evidence="1">Uncharacterized protein</fullName>
    </submittedName>
</protein>
<dbReference type="Proteomes" id="UP000254649">
    <property type="component" value="Unassembled WGS sequence"/>
</dbReference>
<dbReference type="EMBL" id="UFRQ01000003">
    <property type="protein sequence ID" value="SUT87955.1"/>
    <property type="molecule type" value="Genomic_DNA"/>
</dbReference>
<sequence>MSYLRRDDLYNLFDKVYYDLNEININEINWIDNYSREIDPINLILNHRDGELLNFLICQFEKNQPKTYMALRNGDLFYAIKKSIFPTIMSDVTSFGIIVNDNVFFIYNSDFTYEKTGDNILKNRKIIPIEILNSWYYRMGGVSQAENITMNILKSNLASVSMSSISYIIFLNDDENHKEEYAFLEGKMKRKILTNKKSEDYSREKDNYMELKCLLDTRMNSSYEKEGVQIFIADYPEQKEPELYIIPEADVFRIKKLKNPVKAIDDYASHILLGNLEEFNFMQYAKDF</sequence>
<keyword evidence="2" id="KW-1185">Reference proteome</keyword>
<accession>A0A380TNQ5</accession>
<dbReference type="OrthoDB" id="5677971at2"/>
<evidence type="ECO:0000313" key="2">
    <source>
        <dbReference type="Proteomes" id="UP000254649"/>
    </source>
</evidence>
<dbReference type="AlphaFoldDB" id="A0A380TNQ5"/>